<proteinExistence type="predicted"/>
<comment type="caution">
    <text evidence="3">The sequence shown here is derived from an EMBL/GenBank/DDBJ whole genome shotgun (WGS) entry which is preliminary data.</text>
</comment>
<name>A0A699HJ44_TANCI</name>
<gene>
    <name evidence="3" type="ORF">Tci_411074</name>
</gene>
<organism evidence="3">
    <name type="scientific">Tanacetum cinerariifolium</name>
    <name type="common">Dalmatian daisy</name>
    <name type="synonym">Chrysanthemum cinerariifolium</name>
    <dbReference type="NCBI Taxonomy" id="118510"/>
    <lineage>
        <taxon>Eukaryota</taxon>
        <taxon>Viridiplantae</taxon>
        <taxon>Streptophyta</taxon>
        <taxon>Embryophyta</taxon>
        <taxon>Tracheophyta</taxon>
        <taxon>Spermatophyta</taxon>
        <taxon>Magnoliopsida</taxon>
        <taxon>eudicotyledons</taxon>
        <taxon>Gunneridae</taxon>
        <taxon>Pentapetalae</taxon>
        <taxon>asterids</taxon>
        <taxon>campanulids</taxon>
        <taxon>Asterales</taxon>
        <taxon>Asteraceae</taxon>
        <taxon>Asteroideae</taxon>
        <taxon>Anthemideae</taxon>
        <taxon>Anthemidinae</taxon>
        <taxon>Tanacetum</taxon>
    </lineage>
</organism>
<reference evidence="3" key="1">
    <citation type="journal article" date="2019" name="Sci. Rep.">
        <title>Draft genome of Tanacetum cinerariifolium, the natural source of mosquito coil.</title>
        <authorList>
            <person name="Yamashiro T."/>
            <person name="Shiraishi A."/>
            <person name="Satake H."/>
            <person name="Nakayama K."/>
        </authorList>
    </citation>
    <scope>NUCLEOTIDE SEQUENCE</scope>
</reference>
<feature type="compositionally biased region" description="Basic residues" evidence="2">
    <location>
        <begin position="225"/>
        <end position="234"/>
    </location>
</feature>
<evidence type="ECO:0000256" key="2">
    <source>
        <dbReference type="SAM" id="MobiDB-lite"/>
    </source>
</evidence>
<evidence type="ECO:0000256" key="1">
    <source>
        <dbReference type="SAM" id="Coils"/>
    </source>
</evidence>
<protein>
    <recommendedName>
        <fullName evidence="4">Glutamic acid-rich protein-like</fullName>
    </recommendedName>
</protein>
<evidence type="ECO:0000313" key="3">
    <source>
        <dbReference type="EMBL" id="GEY39100.1"/>
    </source>
</evidence>
<dbReference type="AlphaFoldDB" id="A0A699HJ44"/>
<evidence type="ECO:0008006" key="4">
    <source>
        <dbReference type="Google" id="ProtNLM"/>
    </source>
</evidence>
<feature type="region of interest" description="Disordered" evidence="2">
    <location>
        <begin position="218"/>
        <end position="259"/>
    </location>
</feature>
<dbReference type="EMBL" id="BKCJ010174606">
    <property type="protein sequence ID" value="GEY39100.1"/>
    <property type="molecule type" value="Genomic_DNA"/>
</dbReference>
<keyword evidence="1" id="KW-0175">Coiled coil</keyword>
<sequence length="662" mass="75795">MTGNKAYLADYQEFKGGSVAFGGRNRKITGKGKIKTGSKELASPKQTALGKDISNLLMAVYTYYCLLKVNAASLKLTTARVSAAETNAEIFDGLAKMGYKKLSEKLTFYKAFFSPQWKFLIHTILQCLSAKTTSWNEFSSTMASAIICLATNKKFNFSRYILLSLVKNIEAGVPFFMFSRGLVLVSLGVVTPLFDNMLVPAAKEVGLIQDDVQSIFIPTKPSTSKPHKKHKPKKQQTQAHKVPSPEPSPKHRLPLPYNDPLPGESEVIDIKSTYKERIEKLKGRVNRLEEGNRVLKELHSVHSKVDTAAPVVEKEKSFKQGRIIADIDEDVSVPRRRRGVVIQDPEETTSTVVVHLEVQSKDKGKDINWNDIIEQVKKSERLNDAVMKYQALKRKPLTKAQARKNMIIYLKNMAGYKMNYFKGMTYNKIRPLFEKHYNYNQAFLEEVNEEVTVTEKEVEVEGHKREGKSLEKEITNKQKMDEEAEELKSHLQIVSNDDDDDVYTEATPLASKISIVDYKIHLERNQHYFKIIRAVEATPLASKISIVDYNIRLERNKPYFKIIRADERFEKTEPNNYTDDYLLKTLKTMFKRPDVEASVWRDQKGRYVLAKRYPLTHFTLEQMLNNVRLEAGEESKMSLELLRPMVDATRVARVYAVDHECT</sequence>
<accession>A0A699HJ44</accession>
<feature type="coiled-coil region" evidence="1">
    <location>
        <begin position="271"/>
        <end position="298"/>
    </location>
</feature>
<feature type="coiled-coil region" evidence="1">
    <location>
        <begin position="453"/>
        <end position="497"/>
    </location>
</feature>